<keyword evidence="2 5" id="KW-0812">Transmembrane</keyword>
<feature type="transmembrane region" description="Helical" evidence="5">
    <location>
        <begin position="74"/>
        <end position="93"/>
    </location>
</feature>
<dbReference type="OrthoDB" id="32251at10239"/>
<dbReference type="InterPro" id="IPR006694">
    <property type="entry name" value="Fatty_acid_hydroxylase"/>
</dbReference>
<accession>A0A2I2L655</accession>
<organism evidence="7">
    <name type="scientific">Orpheovirus IHUMI-LCC2</name>
    <dbReference type="NCBI Taxonomy" id="2023057"/>
    <lineage>
        <taxon>Viruses</taxon>
        <taxon>Varidnaviria</taxon>
        <taxon>Bamfordvirae</taxon>
        <taxon>Nucleocytoviricota</taxon>
        <taxon>Megaviricetes</taxon>
        <taxon>Pimascovirales</taxon>
        <taxon>Ocovirineae</taxon>
        <taxon>Orpheoviridae</taxon>
        <taxon>Alphaorpheovirus</taxon>
        <taxon>Alphaorpheovirus massiliense</taxon>
    </lineage>
</organism>
<dbReference type="RefSeq" id="YP_009449316.1">
    <property type="nucleotide sequence ID" value="NC_036594.1"/>
</dbReference>
<evidence type="ECO:0000313" key="7">
    <source>
        <dbReference type="EMBL" id="SNW63014.1"/>
    </source>
</evidence>
<dbReference type="GO" id="GO:0016020">
    <property type="term" value="C:membrane"/>
    <property type="evidence" value="ECO:0007669"/>
    <property type="project" value="UniProtKB-SubCell"/>
</dbReference>
<dbReference type="GO" id="GO:0008610">
    <property type="term" value="P:lipid biosynthetic process"/>
    <property type="evidence" value="ECO:0007669"/>
    <property type="project" value="InterPro"/>
</dbReference>
<proteinExistence type="predicted"/>
<dbReference type="InterPro" id="IPR050307">
    <property type="entry name" value="Sterol_Desaturase_Related"/>
</dbReference>
<sequence>MNIIPYSLSPNSIFTYIIDEGSTSMEIYFKLFSLYSLGSIFLYNLLSYLDYAFLYNDEYKDERRLESIKREIKLNVINCISFSILCIPWIYIAHMTKCSKVFYNIYEYNISSQIFYIMVFICLSEFLIYWIHRLLHDIPFLYKNLHKPHHEFIYVDPFAAGAFHPLDAFLQGFPYFAIPIFVPLHQYFILASLLFVICWSVSIHDRYALVNWYILNGAKHHHYHHTKFNYNYGQVFTICDRIFGTYY</sequence>
<feature type="transmembrane region" description="Helical" evidence="5">
    <location>
        <begin position="176"/>
        <end position="199"/>
    </location>
</feature>
<keyword evidence="8" id="KW-1185">Reference proteome</keyword>
<dbReference type="Pfam" id="PF04116">
    <property type="entry name" value="FA_hydroxylase"/>
    <property type="match status" value="1"/>
</dbReference>
<dbReference type="GO" id="GO:0005506">
    <property type="term" value="F:iron ion binding"/>
    <property type="evidence" value="ECO:0007669"/>
    <property type="project" value="InterPro"/>
</dbReference>
<evidence type="ECO:0000259" key="6">
    <source>
        <dbReference type="Pfam" id="PF04116"/>
    </source>
</evidence>
<dbReference type="GO" id="GO:0016491">
    <property type="term" value="F:oxidoreductase activity"/>
    <property type="evidence" value="ECO:0007669"/>
    <property type="project" value="InterPro"/>
</dbReference>
<name>A0A2I2L655_9VIRU</name>
<protein>
    <submittedName>
        <fullName evidence="7">Fatty acid hydroxylase (C-5 sterol desaturase putative)</fullName>
    </submittedName>
</protein>
<feature type="transmembrane region" description="Helical" evidence="5">
    <location>
        <begin position="113"/>
        <end position="131"/>
    </location>
</feature>
<gene>
    <name evidence="7" type="ORF">ORPV_1110</name>
</gene>
<reference evidence="7" key="1">
    <citation type="submission" date="2017-08" db="EMBL/GenBank/DDBJ databases">
        <authorList>
            <consortium name="Urmite Genomes"/>
        </authorList>
    </citation>
    <scope>NUCLEOTIDE SEQUENCE [LARGE SCALE GENOMIC DNA]</scope>
    <source>
        <strain evidence="7">IHUMI-LCC2</strain>
    </source>
</reference>
<dbReference type="KEGG" id="vg:35381775"/>
<dbReference type="Proteomes" id="UP000236316">
    <property type="component" value="Segment"/>
</dbReference>
<dbReference type="PANTHER" id="PTHR11863">
    <property type="entry name" value="STEROL DESATURASE"/>
    <property type="match status" value="1"/>
</dbReference>
<evidence type="ECO:0000256" key="1">
    <source>
        <dbReference type="ARBA" id="ARBA00004370"/>
    </source>
</evidence>
<feature type="transmembrane region" description="Helical" evidence="5">
    <location>
        <begin position="32"/>
        <end position="53"/>
    </location>
</feature>
<evidence type="ECO:0000256" key="3">
    <source>
        <dbReference type="ARBA" id="ARBA00022989"/>
    </source>
</evidence>
<evidence type="ECO:0000313" key="8">
    <source>
        <dbReference type="Proteomes" id="UP000236316"/>
    </source>
</evidence>
<comment type="subcellular location">
    <subcellularLocation>
        <location evidence="1">Membrane</location>
    </subcellularLocation>
</comment>
<dbReference type="EMBL" id="LT906555">
    <property type="protein sequence ID" value="SNW63014.1"/>
    <property type="molecule type" value="Genomic_DNA"/>
</dbReference>
<dbReference type="GeneID" id="35381775"/>
<keyword evidence="4 5" id="KW-0472">Membrane</keyword>
<feature type="domain" description="Fatty acid hydroxylase" evidence="6">
    <location>
        <begin position="118"/>
        <end position="245"/>
    </location>
</feature>
<evidence type="ECO:0000256" key="5">
    <source>
        <dbReference type="SAM" id="Phobius"/>
    </source>
</evidence>
<evidence type="ECO:0000256" key="4">
    <source>
        <dbReference type="ARBA" id="ARBA00023136"/>
    </source>
</evidence>
<keyword evidence="3 5" id="KW-1133">Transmembrane helix</keyword>
<evidence type="ECO:0000256" key="2">
    <source>
        <dbReference type="ARBA" id="ARBA00022692"/>
    </source>
</evidence>